<dbReference type="Proteomes" id="UP000593572">
    <property type="component" value="Unassembled WGS sequence"/>
</dbReference>
<dbReference type="GO" id="GO:0005770">
    <property type="term" value="C:late endosome"/>
    <property type="evidence" value="ECO:0007669"/>
    <property type="project" value="TreeGrafter"/>
</dbReference>
<evidence type="ECO:0000313" key="1">
    <source>
        <dbReference type="EMBL" id="MBA0550423.1"/>
    </source>
</evidence>
<comment type="caution">
    <text evidence="1">The sequence shown here is derived from an EMBL/GenBank/DDBJ whole genome shotgun (WGS) entry which is preliminary data.</text>
</comment>
<dbReference type="GO" id="GO:0030906">
    <property type="term" value="C:retromer, cargo-selective complex"/>
    <property type="evidence" value="ECO:0007669"/>
    <property type="project" value="InterPro"/>
</dbReference>
<protein>
    <recommendedName>
        <fullName evidence="3">Vacuolar protein sorting-associated protein 35</fullName>
    </recommendedName>
</protein>
<dbReference type="GO" id="GO:0042147">
    <property type="term" value="P:retrograde transport, endosome to Golgi"/>
    <property type="evidence" value="ECO:0007669"/>
    <property type="project" value="InterPro"/>
</dbReference>
<evidence type="ECO:0000313" key="2">
    <source>
        <dbReference type="Proteomes" id="UP000593572"/>
    </source>
</evidence>
<dbReference type="Pfam" id="PF03635">
    <property type="entry name" value="Vps35"/>
    <property type="match status" value="1"/>
</dbReference>
<organism evidence="1 2">
    <name type="scientific">Gossypium lobatum</name>
    <dbReference type="NCBI Taxonomy" id="34289"/>
    <lineage>
        <taxon>Eukaryota</taxon>
        <taxon>Viridiplantae</taxon>
        <taxon>Streptophyta</taxon>
        <taxon>Embryophyta</taxon>
        <taxon>Tracheophyta</taxon>
        <taxon>Spermatophyta</taxon>
        <taxon>Magnoliopsida</taxon>
        <taxon>eudicotyledons</taxon>
        <taxon>Gunneridae</taxon>
        <taxon>Pentapetalae</taxon>
        <taxon>rosids</taxon>
        <taxon>malvids</taxon>
        <taxon>Malvales</taxon>
        <taxon>Malvaceae</taxon>
        <taxon>Malvoideae</taxon>
        <taxon>Gossypium</taxon>
    </lineage>
</organism>
<keyword evidence="2" id="KW-1185">Reference proteome</keyword>
<gene>
    <name evidence="1" type="ORF">Golob_021372</name>
</gene>
<dbReference type="PANTHER" id="PTHR11099">
    <property type="entry name" value="VACUOLAR SORTING PROTEIN 35"/>
    <property type="match status" value="1"/>
</dbReference>
<dbReference type="EMBL" id="JABEZX010000002">
    <property type="protein sequence ID" value="MBA0550423.1"/>
    <property type="molecule type" value="Genomic_DNA"/>
</dbReference>
<reference evidence="1 2" key="1">
    <citation type="journal article" date="2019" name="Genome Biol. Evol.">
        <title>Insights into the evolution of the New World diploid cottons (Gossypium, subgenus Houzingenia) based on genome sequencing.</title>
        <authorList>
            <person name="Grover C.E."/>
            <person name="Arick M.A. 2nd"/>
            <person name="Thrash A."/>
            <person name="Conover J.L."/>
            <person name="Sanders W.S."/>
            <person name="Peterson D.G."/>
            <person name="Frelichowski J.E."/>
            <person name="Scheffler J.A."/>
            <person name="Scheffler B.E."/>
            <person name="Wendel J.F."/>
        </authorList>
    </citation>
    <scope>NUCLEOTIDE SEQUENCE [LARGE SCALE GENOMIC DNA]</scope>
    <source>
        <strain evidence="1">157</strain>
        <tissue evidence="1">Leaf</tissue>
    </source>
</reference>
<name>A0A7J8LDD3_9ROSI</name>
<dbReference type="GO" id="GO:0005829">
    <property type="term" value="C:cytosol"/>
    <property type="evidence" value="ECO:0007669"/>
    <property type="project" value="GOC"/>
</dbReference>
<evidence type="ECO:0008006" key="3">
    <source>
        <dbReference type="Google" id="ProtNLM"/>
    </source>
</evidence>
<accession>A0A7J8LDD3</accession>
<sequence>MLNGTEDEEKWLAEGIAGIQHNAFYMHRALDSNNLREALKYSAQMLSELRTSKLSPHKYYELYMRAFDELKRLELFFKDDSKHGVSVVDLYELVQHAGNILPRLYLLCTVGSIYIKSKEAPAKEVLKDLVEMCRGVQHPIRGLFLRSYLAQISRDKLPDIGSEYEGDADTVMDAVDFVLQNFTEMNKLWVRMQHQGPGGVREKREKERSELQDLVGKNLHVLSQIEGVDLEMYKETVLPRVLEQVVNCKDVLAQYYLMDCIIQVFPDEYHLQTLETLLGACPQLQPTVDVKTVLSRLMDRLSNYAASSADVLPEFLQVEAFSKLSNAIGKVNQQELPH</sequence>
<dbReference type="InterPro" id="IPR005378">
    <property type="entry name" value="Vps35"/>
</dbReference>
<dbReference type="AlphaFoldDB" id="A0A7J8LDD3"/>
<dbReference type="GO" id="GO:0006886">
    <property type="term" value="P:intracellular protein transport"/>
    <property type="evidence" value="ECO:0007669"/>
    <property type="project" value="TreeGrafter"/>
</dbReference>
<dbReference type="PANTHER" id="PTHR11099:SF6">
    <property type="entry name" value="VACUOLAR PROTEIN SORTING-ASSOCIATED PROTEIN 35B"/>
    <property type="match status" value="1"/>
</dbReference>
<proteinExistence type="predicted"/>